<dbReference type="OrthoDB" id="5414836at2759"/>
<evidence type="ECO:0000256" key="2">
    <source>
        <dbReference type="SAM" id="Phobius"/>
    </source>
</evidence>
<evidence type="ECO:0000256" key="1">
    <source>
        <dbReference type="SAM" id="MobiDB-lite"/>
    </source>
</evidence>
<comment type="caution">
    <text evidence="3">The sequence shown here is derived from an EMBL/GenBank/DDBJ whole genome shotgun (WGS) entry which is preliminary data.</text>
</comment>
<feature type="region of interest" description="Disordered" evidence="1">
    <location>
        <begin position="229"/>
        <end position="287"/>
    </location>
</feature>
<dbReference type="PANTHER" id="PTHR38122:SF1">
    <property type="entry name" value="GLYCOPROTEIN X"/>
    <property type="match status" value="1"/>
</dbReference>
<organism evidence="3 4">
    <name type="scientific">Sclerotinia nivalis</name>
    <dbReference type="NCBI Taxonomy" id="352851"/>
    <lineage>
        <taxon>Eukaryota</taxon>
        <taxon>Fungi</taxon>
        <taxon>Dikarya</taxon>
        <taxon>Ascomycota</taxon>
        <taxon>Pezizomycotina</taxon>
        <taxon>Leotiomycetes</taxon>
        <taxon>Helotiales</taxon>
        <taxon>Sclerotiniaceae</taxon>
        <taxon>Sclerotinia</taxon>
    </lineage>
</organism>
<protein>
    <submittedName>
        <fullName evidence="3">Uncharacterized protein</fullName>
    </submittedName>
</protein>
<reference evidence="3" key="1">
    <citation type="submission" date="2022-11" db="EMBL/GenBank/DDBJ databases">
        <title>Genome Resource of Sclerotinia nivalis Strain SnTB1, a Plant Pathogen Isolated from American Ginseng.</title>
        <authorList>
            <person name="Fan S."/>
        </authorList>
    </citation>
    <scope>NUCLEOTIDE SEQUENCE</scope>
    <source>
        <strain evidence="3">SnTB1</strain>
    </source>
</reference>
<gene>
    <name evidence="3" type="ORF">OCU04_008918</name>
</gene>
<evidence type="ECO:0000313" key="4">
    <source>
        <dbReference type="Proteomes" id="UP001152300"/>
    </source>
</evidence>
<dbReference type="Proteomes" id="UP001152300">
    <property type="component" value="Unassembled WGS sequence"/>
</dbReference>
<feature type="compositionally biased region" description="Basic and acidic residues" evidence="1">
    <location>
        <begin position="235"/>
        <end position="254"/>
    </location>
</feature>
<evidence type="ECO:0000313" key="3">
    <source>
        <dbReference type="EMBL" id="KAJ8062374.1"/>
    </source>
</evidence>
<keyword evidence="2" id="KW-1133">Transmembrane helix</keyword>
<keyword evidence="4" id="KW-1185">Reference proteome</keyword>
<dbReference type="PANTHER" id="PTHR38122">
    <property type="entry name" value="GLYCOPROTEIN X"/>
    <property type="match status" value="1"/>
</dbReference>
<feature type="transmembrane region" description="Helical" evidence="2">
    <location>
        <begin position="192"/>
        <end position="215"/>
    </location>
</feature>
<sequence length="287" mass="30359">MTTPVPASLSSAIASSLPAVCYSTCDSAYIAALKIGKAPELCASGSYFKDDYSSCQACIEANSGNVKQDIAGYIEPQFGPFLDYCASQASSTTVPGLVVNTITTASSDQPFSSLPSSLRPFTSIFSSLTSSPSGSAYSTATAINTELIQLFNGSILTLTLTNLITLRNQPITTSSSFATDSKSKSSPVHVQLHGILFGSIFGGLSVVVLSCWIYWRFWRRQKLRRSKVGSTAGDENGHEKAQLHSECLRPKDPQEIDGSPNGPVAELPAVEPVGAELLGNVKSTERG</sequence>
<keyword evidence="2" id="KW-0472">Membrane</keyword>
<keyword evidence="2" id="KW-0812">Transmembrane</keyword>
<accession>A0A9X0DGT2</accession>
<dbReference type="AlphaFoldDB" id="A0A9X0DGT2"/>
<proteinExistence type="predicted"/>
<dbReference type="EMBL" id="JAPEIS010000010">
    <property type="protein sequence ID" value="KAJ8062374.1"/>
    <property type="molecule type" value="Genomic_DNA"/>
</dbReference>
<name>A0A9X0DGT2_9HELO</name>